<feature type="transmembrane region" description="Helical" evidence="1">
    <location>
        <begin position="38"/>
        <end position="59"/>
    </location>
</feature>
<dbReference type="InterPro" id="IPR006976">
    <property type="entry name" value="VanZ-like"/>
</dbReference>
<dbReference type="Pfam" id="PF04892">
    <property type="entry name" value="VanZ"/>
    <property type="match status" value="1"/>
</dbReference>
<keyword evidence="1" id="KW-0472">Membrane</keyword>
<protein>
    <submittedName>
        <fullName evidence="3">VanZ family protein</fullName>
    </submittedName>
</protein>
<dbReference type="EMBL" id="JBHLXH010000001">
    <property type="protein sequence ID" value="MFC0223258.1"/>
    <property type="molecule type" value="Genomic_DNA"/>
</dbReference>
<gene>
    <name evidence="3" type="ORF">ACFFJG_12270</name>
</gene>
<feature type="transmembrane region" description="Helical" evidence="1">
    <location>
        <begin position="79"/>
        <end position="102"/>
    </location>
</feature>
<keyword evidence="4" id="KW-1185">Reference proteome</keyword>
<dbReference type="PANTHER" id="PTHR36834:SF1">
    <property type="entry name" value="INTEGRAL MEMBRANE PROTEIN"/>
    <property type="match status" value="1"/>
</dbReference>
<comment type="caution">
    <text evidence="3">The sequence shown here is derived from an EMBL/GenBank/DDBJ whole genome shotgun (WGS) entry which is preliminary data.</text>
</comment>
<dbReference type="RefSeq" id="WP_378519012.1">
    <property type="nucleotide sequence ID" value="NZ_CBCSDI010000020.1"/>
</dbReference>
<proteinExistence type="predicted"/>
<keyword evidence="1" id="KW-1133">Transmembrane helix</keyword>
<feature type="transmembrane region" description="Helical" evidence="1">
    <location>
        <begin position="109"/>
        <end position="130"/>
    </location>
</feature>
<evidence type="ECO:0000313" key="3">
    <source>
        <dbReference type="EMBL" id="MFC0223258.1"/>
    </source>
</evidence>
<accession>A0ABV6E2T7</accession>
<sequence length="193" mass="20291">MFARVPVLPVVVPLAAVVLALLLWRLRDRRLLSAARGAVAVALSVYAAGVVANTVFPLFLDKPASGAAWDEQVNLTPLVGYEVADAVMNVGVFVPLGILIALASPASRWTRVLAAGAAVSLGIELTQYVTARTLGGGHIADLNDLAFNVVGTALGVGALLVVEQVPLLRDLLDQFRWTSGTARPTESVESSRR</sequence>
<organism evidence="3 4">
    <name type="scientific">Nocardioides zeicaulis</name>
    <dbReference type="NCBI Taxonomy" id="1776857"/>
    <lineage>
        <taxon>Bacteria</taxon>
        <taxon>Bacillati</taxon>
        <taxon>Actinomycetota</taxon>
        <taxon>Actinomycetes</taxon>
        <taxon>Propionibacteriales</taxon>
        <taxon>Nocardioidaceae</taxon>
        <taxon>Nocardioides</taxon>
    </lineage>
</organism>
<dbReference type="PANTHER" id="PTHR36834">
    <property type="entry name" value="MEMBRANE PROTEIN-RELATED"/>
    <property type="match status" value="1"/>
</dbReference>
<dbReference type="Proteomes" id="UP001589698">
    <property type="component" value="Unassembled WGS sequence"/>
</dbReference>
<feature type="transmembrane region" description="Helical" evidence="1">
    <location>
        <begin position="145"/>
        <end position="162"/>
    </location>
</feature>
<evidence type="ECO:0000256" key="1">
    <source>
        <dbReference type="SAM" id="Phobius"/>
    </source>
</evidence>
<dbReference type="InterPro" id="IPR053150">
    <property type="entry name" value="Teicoplanin_resist-assoc"/>
</dbReference>
<keyword evidence="1" id="KW-0812">Transmembrane</keyword>
<evidence type="ECO:0000313" key="4">
    <source>
        <dbReference type="Proteomes" id="UP001589698"/>
    </source>
</evidence>
<evidence type="ECO:0000259" key="2">
    <source>
        <dbReference type="Pfam" id="PF04892"/>
    </source>
</evidence>
<feature type="domain" description="VanZ-like" evidence="2">
    <location>
        <begin position="45"/>
        <end position="161"/>
    </location>
</feature>
<name>A0ABV6E2T7_9ACTN</name>
<feature type="transmembrane region" description="Helical" evidence="1">
    <location>
        <begin position="6"/>
        <end position="26"/>
    </location>
</feature>
<reference evidence="3 4" key="1">
    <citation type="submission" date="2024-09" db="EMBL/GenBank/DDBJ databases">
        <authorList>
            <person name="Sun Q."/>
            <person name="Mori K."/>
        </authorList>
    </citation>
    <scope>NUCLEOTIDE SEQUENCE [LARGE SCALE GENOMIC DNA]</scope>
    <source>
        <strain evidence="3 4">CCM 8654</strain>
    </source>
</reference>